<keyword evidence="3 5" id="KW-1133">Transmembrane helix</keyword>
<keyword evidence="4 5" id="KW-0472">Membrane</keyword>
<feature type="transmembrane region" description="Helical" evidence="5">
    <location>
        <begin position="12"/>
        <end position="30"/>
    </location>
</feature>
<evidence type="ECO:0000256" key="5">
    <source>
        <dbReference type="SAM" id="Phobius"/>
    </source>
</evidence>
<dbReference type="Proteomes" id="UP001057481">
    <property type="component" value="Unassembled WGS sequence"/>
</dbReference>
<evidence type="ECO:0000256" key="1">
    <source>
        <dbReference type="ARBA" id="ARBA00004141"/>
    </source>
</evidence>
<gene>
    <name evidence="6" type="ORF">KAK10_07575</name>
</gene>
<evidence type="ECO:0000313" key="6">
    <source>
        <dbReference type="EMBL" id="MCM2437766.1"/>
    </source>
</evidence>
<evidence type="ECO:0000313" key="7">
    <source>
        <dbReference type="Proteomes" id="UP001057481"/>
    </source>
</evidence>
<feature type="transmembrane region" description="Helical" evidence="5">
    <location>
        <begin position="459"/>
        <end position="479"/>
    </location>
</feature>
<protein>
    <submittedName>
        <fullName evidence="6">APC family permease</fullName>
    </submittedName>
</protein>
<feature type="transmembrane region" description="Helical" evidence="5">
    <location>
        <begin position="491"/>
        <end position="511"/>
    </location>
</feature>
<keyword evidence="7" id="KW-1185">Reference proteome</keyword>
<feature type="transmembrane region" description="Helical" evidence="5">
    <location>
        <begin position="197"/>
        <end position="221"/>
    </location>
</feature>
<name>A0ABT0VIV8_9LACO</name>
<dbReference type="PANTHER" id="PTHR47547">
    <property type="match status" value="1"/>
</dbReference>
<comment type="subcellular location">
    <subcellularLocation>
        <location evidence="1">Membrane</location>
        <topology evidence="1">Multi-pass membrane protein</topology>
    </subcellularLocation>
</comment>
<feature type="transmembrane region" description="Helical" evidence="5">
    <location>
        <begin position="82"/>
        <end position="112"/>
    </location>
</feature>
<dbReference type="InterPro" id="IPR052962">
    <property type="entry name" value="AA_Transporter_AGT"/>
</dbReference>
<accession>A0ABT0VIV8</accession>
<feature type="transmembrane region" description="Helical" evidence="5">
    <location>
        <begin position="164"/>
        <end position="185"/>
    </location>
</feature>
<feature type="transmembrane region" description="Helical" evidence="5">
    <location>
        <begin position="431"/>
        <end position="447"/>
    </location>
</feature>
<dbReference type="Pfam" id="PF13520">
    <property type="entry name" value="AA_permease_2"/>
    <property type="match status" value="1"/>
</dbReference>
<dbReference type="RefSeq" id="WP_205143677.1">
    <property type="nucleotide sequence ID" value="NZ_JAFBDN010000009.1"/>
</dbReference>
<organism evidence="6 7">
    <name type="scientific">Periweissella beninensis</name>
    <dbReference type="NCBI Taxonomy" id="504936"/>
    <lineage>
        <taxon>Bacteria</taxon>
        <taxon>Bacillati</taxon>
        <taxon>Bacillota</taxon>
        <taxon>Bacilli</taxon>
        <taxon>Lactobacillales</taxon>
        <taxon>Lactobacillaceae</taxon>
        <taxon>Periweissella</taxon>
    </lineage>
</organism>
<feature type="transmembrane region" description="Helical" evidence="5">
    <location>
        <begin position="42"/>
        <end position="61"/>
    </location>
</feature>
<keyword evidence="2 5" id="KW-0812">Transmembrane</keyword>
<dbReference type="Gene3D" id="1.20.1740.10">
    <property type="entry name" value="Amino acid/polyamine transporter I"/>
    <property type="match status" value="1"/>
</dbReference>
<feature type="transmembrane region" description="Helical" evidence="5">
    <location>
        <begin position="347"/>
        <end position="366"/>
    </location>
</feature>
<dbReference type="PANTHER" id="PTHR47547:SF1">
    <property type="entry name" value="ASPARTATE-PROTON SYMPORTER"/>
    <property type="match status" value="1"/>
</dbReference>
<dbReference type="InterPro" id="IPR002293">
    <property type="entry name" value="AA/rel_permease1"/>
</dbReference>
<evidence type="ECO:0000256" key="3">
    <source>
        <dbReference type="ARBA" id="ARBA00022989"/>
    </source>
</evidence>
<feature type="transmembrane region" description="Helical" evidence="5">
    <location>
        <begin position="132"/>
        <end position="152"/>
    </location>
</feature>
<feature type="transmembrane region" description="Helical" evidence="5">
    <location>
        <begin position="242"/>
        <end position="265"/>
    </location>
</feature>
<feature type="transmembrane region" description="Helical" evidence="5">
    <location>
        <begin position="407"/>
        <end position="425"/>
    </location>
</feature>
<feature type="transmembrane region" description="Helical" evidence="5">
    <location>
        <begin position="277"/>
        <end position="300"/>
    </location>
</feature>
<sequence>MSKKVKGKVSLFNAVMLGLGAIIGSGWLFGAWEATRVSGPSAIVSWIIGAFITAIIAYNYIELGTMLPENGGISKYAQYTHGSLIGFISSWANWISLITIIPIEAVAAVQYMSNWPWHWAKFTDHLMVNNQITTIGLLVVFLFIIIFTLLNYWSVTLLTRFTSFISIFKIGIPLITIIMLMLSGFHVSNLGHNVSSFMPYGSSAIFKATTTAGIIFSLNAFQTIINIGSDIENPKVNIKKAINLSLLISSIIYILLQITFIGALAPSSIAKYGWAGINFASPFADLAILLGIYWLAVLLYMDAFISPFGTGVSTVASTGRALAAMVDNEHMPKILGKMNQKYGTPRIAMTVDALISIIMVSLFHSWGTLATVISTLMLIAYLTGPVTLVAFRKMAPQFSRPIKNNQVNITAPLAFVLASLAIYWAMWPTTIEVISIILLGMPIYFYYEWQKGFPKTKDHITGSWWLIIYLLVLSLLSYLGSTEFNGIGLIAYPYDFLVIIILALGFFYWGTNSQLFTKYFKAAKKLNYTKVMSPTKRQKLLKKERSNKLARHLKRKK</sequence>
<feature type="transmembrane region" description="Helical" evidence="5">
    <location>
        <begin position="372"/>
        <end position="395"/>
    </location>
</feature>
<evidence type="ECO:0000256" key="4">
    <source>
        <dbReference type="ARBA" id="ARBA00023136"/>
    </source>
</evidence>
<reference evidence="6" key="1">
    <citation type="submission" date="2021-04" db="EMBL/GenBank/DDBJ databases">
        <title>Taxonomic assessment of Weissella genus.</title>
        <authorList>
            <person name="Fanelli F."/>
            <person name="Chieffi D."/>
            <person name="Dell'Aquila A."/>
            <person name="Gyu-Sung C."/>
            <person name="Franz C.M.A.P."/>
            <person name="Fusco V."/>
        </authorList>
    </citation>
    <scope>NUCLEOTIDE SEQUENCE</scope>
    <source>
        <strain evidence="6">LMG 25373</strain>
    </source>
</reference>
<comment type="caution">
    <text evidence="6">The sequence shown here is derived from an EMBL/GenBank/DDBJ whole genome shotgun (WGS) entry which is preliminary data.</text>
</comment>
<dbReference type="EMBL" id="JAGMVS010000068">
    <property type="protein sequence ID" value="MCM2437766.1"/>
    <property type="molecule type" value="Genomic_DNA"/>
</dbReference>
<proteinExistence type="predicted"/>
<evidence type="ECO:0000256" key="2">
    <source>
        <dbReference type="ARBA" id="ARBA00022692"/>
    </source>
</evidence>